<evidence type="ECO:0000256" key="2">
    <source>
        <dbReference type="ARBA" id="ARBA00022801"/>
    </source>
</evidence>
<dbReference type="InterPro" id="IPR011050">
    <property type="entry name" value="Pectin_lyase_fold/virulence"/>
</dbReference>
<keyword evidence="3 4" id="KW-0326">Glycosidase</keyword>
<organism evidence="7">
    <name type="scientific">Selaginella moellendorffii</name>
    <name type="common">Spikemoss</name>
    <dbReference type="NCBI Taxonomy" id="88036"/>
    <lineage>
        <taxon>Eukaryota</taxon>
        <taxon>Viridiplantae</taxon>
        <taxon>Streptophyta</taxon>
        <taxon>Embryophyta</taxon>
        <taxon>Tracheophyta</taxon>
        <taxon>Lycopodiopsida</taxon>
        <taxon>Selaginellales</taxon>
        <taxon>Selaginellaceae</taxon>
        <taxon>Selaginella</taxon>
    </lineage>
</organism>
<dbReference type="GO" id="GO:0005975">
    <property type="term" value="P:carbohydrate metabolic process"/>
    <property type="evidence" value="ECO:0007669"/>
    <property type="project" value="InterPro"/>
</dbReference>
<gene>
    <name evidence="6" type="ORF">SELMODRAFT_99190</name>
</gene>
<evidence type="ECO:0000313" key="6">
    <source>
        <dbReference type="EMBL" id="EFJ25809.1"/>
    </source>
</evidence>
<dbReference type="OrthoDB" id="187139at2759"/>
<evidence type="ECO:0000313" key="7">
    <source>
        <dbReference type="Proteomes" id="UP000001514"/>
    </source>
</evidence>
<name>D8RQ82_SELML</name>
<dbReference type="HOGENOM" id="CLU_016031_8_0_1"/>
<dbReference type="eggNOG" id="ENOG502QS6M">
    <property type="taxonomic scope" value="Eukaryota"/>
</dbReference>
<proteinExistence type="inferred from homology"/>
<comment type="similarity">
    <text evidence="1 4">Belongs to the glycosyl hydrolase 28 family.</text>
</comment>
<dbReference type="AlphaFoldDB" id="D8RQ82"/>
<sequence>MIAAVSKRRGFFLLWIAFFLCLFVYQSNYIAQVSGSKRIARAVPRLRPVVFNLTDFGGIGDGRTINTRAFERAVAEISSAAAKSGGAQLNVPAGVWLTAPFNLTSHMTLFLEEDATILATQSEDLWPLMQPLPSYGRGRELPGPRYGSLIHGQHLEDIVITGHNGTIDGNGRKWWEKAKLKQLKHTRGRLIQFMWSRGIEISDVTLRNSPFWTVHPYDCENVTIRGVTIIAPPDAPNTDGIDPDSCRNVLIENCYISVGDDGVAVKSGWDQYGIDYGKPCANITIRNIQVNAPVSAGVSIGSEMSGGITNVTVENVYIWNSKRGVRIKTTPGRGGYVTQVFYRNITMETVRVGIVIKTDYGDHPDEFYDPTALPVVEKIFFDGIYGSEVRIPARIYGSKEVPVRGLEIRDMNVGVTRKKKHVFQCSFLQGQVFGTIFPKPCEDLGTSSRPGVFREAKMTSESDGDDDA</sequence>
<dbReference type="GO" id="GO:0004650">
    <property type="term" value="F:polygalacturonase activity"/>
    <property type="evidence" value="ECO:0007669"/>
    <property type="project" value="InterPro"/>
</dbReference>
<feature type="region of interest" description="Disordered" evidence="5">
    <location>
        <begin position="446"/>
        <end position="468"/>
    </location>
</feature>
<dbReference type="Gramene" id="EFJ25809">
    <property type="protein sequence ID" value="EFJ25809"/>
    <property type="gene ID" value="SELMODRAFT_99190"/>
</dbReference>
<dbReference type="InterPro" id="IPR051801">
    <property type="entry name" value="GH28_Enzymes"/>
</dbReference>
<reference evidence="6 7" key="1">
    <citation type="journal article" date="2011" name="Science">
        <title>The Selaginella genome identifies genetic changes associated with the evolution of vascular plants.</title>
        <authorList>
            <person name="Banks J.A."/>
            <person name="Nishiyama T."/>
            <person name="Hasebe M."/>
            <person name="Bowman J.L."/>
            <person name="Gribskov M."/>
            <person name="dePamphilis C."/>
            <person name="Albert V.A."/>
            <person name="Aono N."/>
            <person name="Aoyama T."/>
            <person name="Ambrose B.A."/>
            <person name="Ashton N.W."/>
            <person name="Axtell M.J."/>
            <person name="Barker E."/>
            <person name="Barker M.S."/>
            <person name="Bennetzen J.L."/>
            <person name="Bonawitz N.D."/>
            <person name="Chapple C."/>
            <person name="Cheng C."/>
            <person name="Correa L.G."/>
            <person name="Dacre M."/>
            <person name="DeBarry J."/>
            <person name="Dreyer I."/>
            <person name="Elias M."/>
            <person name="Engstrom E.M."/>
            <person name="Estelle M."/>
            <person name="Feng L."/>
            <person name="Finet C."/>
            <person name="Floyd S.K."/>
            <person name="Frommer W.B."/>
            <person name="Fujita T."/>
            <person name="Gramzow L."/>
            <person name="Gutensohn M."/>
            <person name="Harholt J."/>
            <person name="Hattori M."/>
            <person name="Heyl A."/>
            <person name="Hirai T."/>
            <person name="Hiwatashi Y."/>
            <person name="Ishikawa M."/>
            <person name="Iwata M."/>
            <person name="Karol K.G."/>
            <person name="Koehler B."/>
            <person name="Kolukisaoglu U."/>
            <person name="Kubo M."/>
            <person name="Kurata T."/>
            <person name="Lalonde S."/>
            <person name="Li K."/>
            <person name="Li Y."/>
            <person name="Litt A."/>
            <person name="Lyons E."/>
            <person name="Manning G."/>
            <person name="Maruyama T."/>
            <person name="Michael T.P."/>
            <person name="Mikami K."/>
            <person name="Miyazaki S."/>
            <person name="Morinaga S."/>
            <person name="Murata T."/>
            <person name="Mueller-Roeber B."/>
            <person name="Nelson D.R."/>
            <person name="Obara M."/>
            <person name="Oguri Y."/>
            <person name="Olmstead R.G."/>
            <person name="Onodera N."/>
            <person name="Petersen B.L."/>
            <person name="Pils B."/>
            <person name="Prigge M."/>
            <person name="Rensing S.A."/>
            <person name="Riano-Pachon D.M."/>
            <person name="Roberts A.W."/>
            <person name="Sato Y."/>
            <person name="Scheller H.V."/>
            <person name="Schulz B."/>
            <person name="Schulz C."/>
            <person name="Shakirov E.V."/>
            <person name="Shibagaki N."/>
            <person name="Shinohara N."/>
            <person name="Shippen D.E."/>
            <person name="Soerensen I."/>
            <person name="Sotooka R."/>
            <person name="Sugimoto N."/>
            <person name="Sugita M."/>
            <person name="Sumikawa N."/>
            <person name="Tanurdzic M."/>
            <person name="Theissen G."/>
            <person name="Ulvskov P."/>
            <person name="Wakazuki S."/>
            <person name="Weng J.K."/>
            <person name="Willats W.W."/>
            <person name="Wipf D."/>
            <person name="Wolf P.G."/>
            <person name="Yang L."/>
            <person name="Zimmer A.D."/>
            <person name="Zhu Q."/>
            <person name="Mitros T."/>
            <person name="Hellsten U."/>
            <person name="Loque D."/>
            <person name="Otillar R."/>
            <person name="Salamov A."/>
            <person name="Schmutz J."/>
            <person name="Shapiro H."/>
            <person name="Lindquist E."/>
            <person name="Lucas S."/>
            <person name="Rokhsar D."/>
            <person name="Grigoriev I.V."/>
        </authorList>
    </citation>
    <scope>NUCLEOTIDE SEQUENCE [LARGE SCALE GENOMIC DNA]</scope>
</reference>
<dbReference type="InParanoid" id="D8RQ82"/>
<keyword evidence="7" id="KW-1185">Reference proteome</keyword>
<dbReference type="FunCoup" id="D8RQ82">
    <property type="interactions" value="512"/>
</dbReference>
<dbReference type="Proteomes" id="UP000001514">
    <property type="component" value="Unassembled WGS sequence"/>
</dbReference>
<accession>D8RQ82</accession>
<dbReference type="SUPFAM" id="SSF51126">
    <property type="entry name" value="Pectin lyase-like"/>
    <property type="match status" value="1"/>
</dbReference>
<evidence type="ECO:0000256" key="4">
    <source>
        <dbReference type="RuleBase" id="RU361169"/>
    </source>
</evidence>
<dbReference type="EMBL" id="GL377586">
    <property type="protein sequence ID" value="EFJ25809.1"/>
    <property type="molecule type" value="Genomic_DNA"/>
</dbReference>
<evidence type="ECO:0000256" key="5">
    <source>
        <dbReference type="SAM" id="MobiDB-lite"/>
    </source>
</evidence>
<evidence type="ECO:0000256" key="3">
    <source>
        <dbReference type="ARBA" id="ARBA00023295"/>
    </source>
</evidence>
<dbReference type="Pfam" id="PF00295">
    <property type="entry name" value="Glyco_hydro_28"/>
    <property type="match status" value="1"/>
</dbReference>
<dbReference type="OMA" id="WQSAKVS"/>
<evidence type="ECO:0008006" key="8">
    <source>
        <dbReference type="Google" id="ProtNLM"/>
    </source>
</evidence>
<keyword evidence="2 4" id="KW-0378">Hydrolase</keyword>
<dbReference type="InterPro" id="IPR000743">
    <property type="entry name" value="Glyco_hydro_28"/>
</dbReference>
<protein>
    <recommendedName>
        <fullName evidence="8">Pectate lyase superfamily protein domain-containing protein</fullName>
    </recommendedName>
</protein>
<evidence type="ECO:0000256" key="1">
    <source>
        <dbReference type="ARBA" id="ARBA00008834"/>
    </source>
</evidence>
<dbReference type="PANTHER" id="PTHR31339">
    <property type="entry name" value="PECTIN LYASE-RELATED"/>
    <property type="match status" value="1"/>
</dbReference>
<dbReference type="InterPro" id="IPR012334">
    <property type="entry name" value="Pectin_lyas_fold"/>
</dbReference>
<dbReference type="InterPro" id="IPR006626">
    <property type="entry name" value="PbH1"/>
</dbReference>
<dbReference type="PANTHER" id="PTHR31339:SF44">
    <property type="entry name" value="PECTIN LYASE-LIKE SUPERFAMILY PROTEIN"/>
    <property type="match status" value="1"/>
</dbReference>
<dbReference type="STRING" id="88036.D8RQ82"/>
<dbReference type="KEGG" id="smo:SELMODRAFT_99190"/>
<dbReference type="Gene3D" id="2.160.20.10">
    <property type="entry name" value="Single-stranded right-handed beta-helix, Pectin lyase-like"/>
    <property type="match status" value="1"/>
</dbReference>
<dbReference type="SMART" id="SM00710">
    <property type="entry name" value="PbH1"/>
    <property type="match status" value="5"/>
</dbReference>